<keyword evidence="3" id="KW-1185">Reference proteome</keyword>
<dbReference type="EMBL" id="JAKJSC010000001">
    <property type="protein sequence ID" value="MDE5416784.1"/>
    <property type="molecule type" value="Genomic_DNA"/>
</dbReference>
<protein>
    <submittedName>
        <fullName evidence="2">Uncharacterized protein</fullName>
    </submittedName>
</protein>
<comment type="caution">
    <text evidence="2">The sequence shown here is derived from an EMBL/GenBank/DDBJ whole genome shotgun (WGS) entry which is preliminary data.</text>
</comment>
<evidence type="ECO:0000256" key="1">
    <source>
        <dbReference type="SAM" id="Phobius"/>
    </source>
</evidence>
<keyword evidence="1" id="KW-1133">Transmembrane helix</keyword>
<evidence type="ECO:0000313" key="3">
    <source>
        <dbReference type="Proteomes" id="UP001528920"/>
    </source>
</evidence>
<organism evidence="2 3">
    <name type="scientific">Paralabilibaculum antarcticum</name>
    <dbReference type="NCBI Taxonomy" id="2912572"/>
    <lineage>
        <taxon>Bacteria</taxon>
        <taxon>Pseudomonadati</taxon>
        <taxon>Bacteroidota</taxon>
        <taxon>Bacteroidia</taxon>
        <taxon>Marinilabiliales</taxon>
        <taxon>Marinifilaceae</taxon>
        <taxon>Paralabilibaculum</taxon>
    </lineage>
</organism>
<dbReference type="RefSeq" id="WP_275108124.1">
    <property type="nucleotide sequence ID" value="NZ_JAKJSC010000001.1"/>
</dbReference>
<evidence type="ECO:0000313" key="2">
    <source>
        <dbReference type="EMBL" id="MDE5416784.1"/>
    </source>
</evidence>
<feature type="transmembrane region" description="Helical" evidence="1">
    <location>
        <begin position="36"/>
        <end position="58"/>
    </location>
</feature>
<gene>
    <name evidence="2" type="ORF">L3049_02105</name>
</gene>
<name>A0ABT5VMX4_9BACT</name>
<dbReference type="Proteomes" id="UP001528920">
    <property type="component" value="Unassembled WGS sequence"/>
</dbReference>
<reference evidence="2 3" key="1">
    <citation type="submission" date="2022-01" db="EMBL/GenBank/DDBJ databases">
        <title>Labilibaculum sp. nov, a marine bacterium isolated from Antarctica.</title>
        <authorList>
            <person name="Dai W."/>
        </authorList>
    </citation>
    <scope>NUCLEOTIDE SEQUENCE [LARGE SCALE GENOMIC DNA]</scope>
    <source>
        <strain evidence="2 3">DW002</strain>
    </source>
</reference>
<feature type="transmembrane region" description="Helical" evidence="1">
    <location>
        <begin position="82"/>
        <end position="102"/>
    </location>
</feature>
<keyword evidence="1" id="KW-0812">Transmembrane</keyword>
<accession>A0ABT5VMX4</accession>
<keyword evidence="1" id="KW-0472">Membrane</keyword>
<proteinExistence type="predicted"/>
<sequence>MIKDKFESWMKASTGKFFEIYKSGPTIIKMRVLHTFFRIVFACATIGSIMLLLSSYFASLSQFFGNYFGLKALQKIASENPVFFDLVLLLAMVLSLSSLWLMKIIRIRNKHISEFYYFWDNHIETGRKLLKEN</sequence>